<dbReference type="GO" id="GO:0016787">
    <property type="term" value="F:hydrolase activity"/>
    <property type="evidence" value="ECO:0007669"/>
    <property type="project" value="UniProtKB-KW"/>
</dbReference>
<dbReference type="Gene3D" id="3.20.20.520">
    <property type="entry name" value="Glycosyl hydrolase family 115"/>
    <property type="match status" value="1"/>
</dbReference>
<evidence type="ECO:0000313" key="2">
    <source>
        <dbReference type="EMBL" id="NEG88785.1"/>
    </source>
</evidence>
<dbReference type="PANTHER" id="PTHR37842:SF2">
    <property type="entry name" value="GYLCOSYL HYDROLASE 115 C-TERMINAL DOMAIN-CONTAINING PROTEIN"/>
    <property type="match status" value="1"/>
</dbReference>
<dbReference type="EMBL" id="WHZW01000003">
    <property type="protein sequence ID" value="NEG88785.1"/>
    <property type="molecule type" value="Genomic_DNA"/>
</dbReference>
<proteinExistence type="predicted"/>
<evidence type="ECO:0008006" key="4">
    <source>
        <dbReference type="Google" id="ProtNLM"/>
    </source>
</evidence>
<dbReference type="AlphaFoldDB" id="A0A6N9Z3J8"/>
<dbReference type="GO" id="GO:0005975">
    <property type="term" value="P:carbohydrate metabolic process"/>
    <property type="evidence" value="ECO:0007669"/>
    <property type="project" value="UniProtKB-ARBA"/>
</dbReference>
<accession>A0A6N9Z3J8</accession>
<reference evidence="2 3" key="1">
    <citation type="submission" date="2019-10" db="EMBL/GenBank/DDBJ databases">
        <title>Bifidobacterium from non-human primates.</title>
        <authorList>
            <person name="Modesto M."/>
        </authorList>
    </citation>
    <scope>NUCLEOTIDE SEQUENCE [LARGE SCALE GENOMIC DNA]</scope>
    <source>
        <strain evidence="2 3">TRE17</strain>
    </source>
</reference>
<dbReference type="PANTHER" id="PTHR37842">
    <property type="match status" value="1"/>
</dbReference>
<keyword evidence="3" id="KW-1185">Reference proteome</keyword>
<dbReference type="Gene3D" id="3.30.379.10">
    <property type="entry name" value="Chitobiase/beta-hexosaminidase domain 2-like"/>
    <property type="match status" value="1"/>
</dbReference>
<dbReference type="Proteomes" id="UP000469194">
    <property type="component" value="Unassembled WGS sequence"/>
</dbReference>
<protein>
    <recommendedName>
        <fullName evidence="4">Glycosyl hydrolase family 115</fullName>
    </recommendedName>
</protein>
<organism evidence="2 3">
    <name type="scientific">Bifidobacterium aerophilum</name>
    <dbReference type="NCBI Taxonomy" id="1798155"/>
    <lineage>
        <taxon>Bacteria</taxon>
        <taxon>Bacillati</taxon>
        <taxon>Actinomycetota</taxon>
        <taxon>Actinomycetes</taxon>
        <taxon>Bifidobacteriales</taxon>
        <taxon>Bifidobacteriaceae</taxon>
        <taxon>Bifidobacterium</taxon>
    </lineage>
</organism>
<evidence type="ECO:0000256" key="1">
    <source>
        <dbReference type="ARBA" id="ARBA00022801"/>
    </source>
</evidence>
<dbReference type="Pfam" id="PF15979">
    <property type="entry name" value="Glyco_hydro_115"/>
    <property type="match status" value="1"/>
</dbReference>
<name>A0A6N9Z3J8_9BIFI</name>
<gene>
    <name evidence="2" type="ORF">GFD25_01925</name>
</gene>
<dbReference type="InterPro" id="IPR042301">
    <property type="entry name" value="GH115_sf"/>
</dbReference>
<dbReference type="InterPro" id="IPR031924">
    <property type="entry name" value="GH115"/>
</dbReference>
<comment type="caution">
    <text evidence="2">The sequence shown here is derived from an EMBL/GenBank/DDBJ whole genome shotgun (WGS) entry which is preliminary data.</text>
</comment>
<keyword evidence="1" id="KW-0378">Hydrolase</keyword>
<dbReference type="InterPro" id="IPR029018">
    <property type="entry name" value="Hex-like_dom2"/>
</dbReference>
<evidence type="ECO:0000313" key="3">
    <source>
        <dbReference type="Proteomes" id="UP000469194"/>
    </source>
</evidence>
<sequence>MSNSQKKERATMSVVLNGHSTVRWNDAEEASAPEPVAFAIEDLTHDLGVAFAGGDSMDGATIKVRYDRTLATEQYHVTVDPAANVVTVAGADDLGCIYGLYAISREWLGFEDFWFWNDQRPAPRASLALPDTARLGSHPAAVRYRGWFVNDEVLIVSWNIRNDNELTWRMVFSTLLRCGGNLVIPGSGQNMAPHWDLAHRMGLYVNQHHSTPLGSRLFSEAYPGLRPRWPEDRDKYEALWREAIGQRCGAAAGRDDPKVVWTLGFRGSCDGPFWTDDPRYVTDEDRGRVLSEAMRDEYDLVRAADPDAPVAAYLYSESLELYRKGLLHLPDDVIKIWSDNGYGRMMVRRNGNWDPREPAMPDADDPGENGIYYHASFFDLQAANHITQMPESADDIARELETVIARGGDSLWAVNCSNIKPHVFTLDLIARLWCDGSLGEPADPHAQVDAFLLDYCRRYYGEPFAPAVARLFRAYWDAAADFGPQDDPQWDQKCGEQFYTYIPRMMITHYLSGSRDEENDLKWLVRGDFAAQIAWVKQLCADALPRYERLVRDCARAALDAEGALSPDSRDLGALDASRDPTVRQSAGARAARLIRDTIGLQSTIYRECAAGALLVCDALEQALAGDFKHAFYHAGLARERFRAGDAAMRAREHGVWQGFWANDCLADVKFSGQVCGALMSYLRNRGDGPHYYRWQHEFRYPEQWRDVIVVLNMENHESDDGIFQAMKRAWQE</sequence>